<keyword evidence="9" id="KW-1185">Reference proteome</keyword>
<protein>
    <recommendedName>
        <fullName evidence="7">AP2/ERF domain-containing protein</fullName>
    </recommendedName>
</protein>
<dbReference type="Proteomes" id="UP000306102">
    <property type="component" value="Unassembled WGS sequence"/>
</dbReference>
<keyword evidence="3" id="KW-0238">DNA-binding</keyword>
<organism evidence="8 9">
    <name type="scientific">Camellia sinensis var. sinensis</name>
    <name type="common">China tea</name>
    <dbReference type="NCBI Taxonomy" id="542762"/>
    <lineage>
        <taxon>Eukaryota</taxon>
        <taxon>Viridiplantae</taxon>
        <taxon>Streptophyta</taxon>
        <taxon>Embryophyta</taxon>
        <taxon>Tracheophyta</taxon>
        <taxon>Spermatophyta</taxon>
        <taxon>Magnoliopsida</taxon>
        <taxon>eudicotyledons</taxon>
        <taxon>Gunneridae</taxon>
        <taxon>Pentapetalae</taxon>
        <taxon>asterids</taxon>
        <taxon>Ericales</taxon>
        <taxon>Theaceae</taxon>
        <taxon>Camellia</taxon>
    </lineage>
</organism>
<keyword evidence="2" id="KW-0805">Transcription regulation</keyword>
<comment type="subcellular location">
    <subcellularLocation>
        <location evidence="1">Nucleus</location>
    </subcellularLocation>
</comment>
<dbReference type="Gene3D" id="3.30.730.10">
    <property type="entry name" value="AP2/ERF domain"/>
    <property type="match status" value="1"/>
</dbReference>
<dbReference type="InterPro" id="IPR001471">
    <property type="entry name" value="AP2/ERF_dom"/>
</dbReference>
<accession>A0A4S4E0K3</accession>
<keyword evidence="6" id="KW-0175">Coiled coil</keyword>
<dbReference type="CDD" id="cd00018">
    <property type="entry name" value="AP2"/>
    <property type="match status" value="1"/>
</dbReference>
<dbReference type="SUPFAM" id="SSF54171">
    <property type="entry name" value="DNA-binding domain"/>
    <property type="match status" value="1"/>
</dbReference>
<dbReference type="Pfam" id="PF00847">
    <property type="entry name" value="AP2"/>
    <property type="match status" value="1"/>
</dbReference>
<reference evidence="8 9" key="1">
    <citation type="journal article" date="2018" name="Proc. Natl. Acad. Sci. U.S.A.">
        <title>Draft genome sequence of Camellia sinensis var. sinensis provides insights into the evolution of the tea genome and tea quality.</title>
        <authorList>
            <person name="Wei C."/>
            <person name="Yang H."/>
            <person name="Wang S."/>
            <person name="Zhao J."/>
            <person name="Liu C."/>
            <person name="Gao L."/>
            <person name="Xia E."/>
            <person name="Lu Y."/>
            <person name="Tai Y."/>
            <person name="She G."/>
            <person name="Sun J."/>
            <person name="Cao H."/>
            <person name="Tong W."/>
            <person name="Gao Q."/>
            <person name="Li Y."/>
            <person name="Deng W."/>
            <person name="Jiang X."/>
            <person name="Wang W."/>
            <person name="Chen Q."/>
            <person name="Zhang S."/>
            <person name="Li H."/>
            <person name="Wu J."/>
            <person name="Wang P."/>
            <person name="Li P."/>
            <person name="Shi C."/>
            <person name="Zheng F."/>
            <person name="Jian J."/>
            <person name="Huang B."/>
            <person name="Shan D."/>
            <person name="Shi M."/>
            <person name="Fang C."/>
            <person name="Yue Y."/>
            <person name="Li F."/>
            <person name="Li D."/>
            <person name="Wei S."/>
            <person name="Han B."/>
            <person name="Jiang C."/>
            <person name="Yin Y."/>
            <person name="Xia T."/>
            <person name="Zhang Z."/>
            <person name="Bennetzen J.L."/>
            <person name="Zhao S."/>
            <person name="Wan X."/>
        </authorList>
    </citation>
    <scope>NUCLEOTIDE SEQUENCE [LARGE SCALE GENOMIC DNA]</scope>
    <source>
        <strain evidence="9">cv. Shuchazao</strain>
        <tissue evidence="8">Leaf</tissue>
    </source>
</reference>
<dbReference type="PRINTS" id="PR00367">
    <property type="entry name" value="ETHRSPELEMNT"/>
</dbReference>
<feature type="domain" description="AP2/ERF" evidence="7">
    <location>
        <begin position="127"/>
        <end position="190"/>
    </location>
</feature>
<dbReference type="PANTHER" id="PTHR31194">
    <property type="entry name" value="SHN SHINE , DNA BINDING / TRANSCRIPTION FACTOR"/>
    <property type="match status" value="1"/>
</dbReference>
<sequence>MPGLQRQFLNQNMIIKKMKKEKTGKDDYTKPMIIKKVKKEKTGNDDCMKPVRRVRVVYNDPYATDSGSDYDDNSIYDNNHGFTRVKRVVMEIVLPKVPNESSTENSPIGAVASKVCENQKMQRSSSMYKGVRRRKWGKYAAEIRDPIQGKRVWLGTYNTAEEAANAYERKKLEFEKVLESLESAKNLNLNMALIVDNHHCASEEETSGLFSLSSPSSVLDVSPTSIVNGLDNSIKEECNSIKIVEEEQPTLAILDDQFVSPPICLEPESGFENNLQPISDLEQPPISELLEDPSISPSVSRELSLGYENNSVYGTNDKGQFFNGLDDFDMDFPLFEFHNEERNDLTDFDFKLGKEELAWLDEALNIACP</sequence>
<dbReference type="GO" id="GO:0005634">
    <property type="term" value="C:nucleus"/>
    <property type="evidence" value="ECO:0007669"/>
    <property type="project" value="UniProtKB-SubCell"/>
</dbReference>
<evidence type="ECO:0000256" key="2">
    <source>
        <dbReference type="ARBA" id="ARBA00023015"/>
    </source>
</evidence>
<dbReference type="InterPro" id="IPR050913">
    <property type="entry name" value="AP2/ERF_ERF"/>
</dbReference>
<comment type="caution">
    <text evidence="8">The sequence shown here is derived from an EMBL/GenBank/DDBJ whole genome shotgun (WGS) entry which is preliminary data.</text>
</comment>
<dbReference type="InterPro" id="IPR016177">
    <property type="entry name" value="DNA-bd_dom_sf"/>
</dbReference>
<evidence type="ECO:0000313" key="8">
    <source>
        <dbReference type="EMBL" id="THG09300.1"/>
    </source>
</evidence>
<evidence type="ECO:0000256" key="5">
    <source>
        <dbReference type="ARBA" id="ARBA00023242"/>
    </source>
</evidence>
<keyword evidence="4" id="KW-0804">Transcription</keyword>
<evidence type="ECO:0000259" key="7">
    <source>
        <dbReference type="PROSITE" id="PS51032"/>
    </source>
</evidence>
<gene>
    <name evidence="8" type="ORF">TEA_028535</name>
</gene>
<dbReference type="EMBL" id="SDRB02008599">
    <property type="protein sequence ID" value="THG09300.1"/>
    <property type="molecule type" value="Genomic_DNA"/>
</dbReference>
<evidence type="ECO:0000256" key="4">
    <source>
        <dbReference type="ARBA" id="ARBA00023163"/>
    </source>
</evidence>
<keyword evidence="5" id="KW-0539">Nucleus</keyword>
<dbReference type="PROSITE" id="PS51032">
    <property type="entry name" value="AP2_ERF"/>
    <property type="match status" value="1"/>
</dbReference>
<dbReference type="SMART" id="SM00380">
    <property type="entry name" value="AP2"/>
    <property type="match status" value="1"/>
</dbReference>
<dbReference type="GO" id="GO:0003700">
    <property type="term" value="F:DNA-binding transcription factor activity"/>
    <property type="evidence" value="ECO:0007669"/>
    <property type="project" value="InterPro"/>
</dbReference>
<evidence type="ECO:0000256" key="6">
    <source>
        <dbReference type="SAM" id="Coils"/>
    </source>
</evidence>
<dbReference type="GO" id="GO:0003677">
    <property type="term" value="F:DNA binding"/>
    <property type="evidence" value="ECO:0007669"/>
    <property type="project" value="UniProtKB-KW"/>
</dbReference>
<dbReference type="AlphaFoldDB" id="A0A4S4E0K3"/>
<evidence type="ECO:0000256" key="3">
    <source>
        <dbReference type="ARBA" id="ARBA00023125"/>
    </source>
</evidence>
<dbReference type="InterPro" id="IPR036955">
    <property type="entry name" value="AP2/ERF_dom_sf"/>
</dbReference>
<evidence type="ECO:0000256" key="1">
    <source>
        <dbReference type="ARBA" id="ARBA00004123"/>
    </source>
</evidence>
<name>A0A4S4E0K3_CAMSN</name>
<feature type="coiled-coil region" evidence="6">
    <location>
        <begin position="157"/>
        <end position="184"/>
    </location>
</feature>
<proteinExistence type="predicted"/>
<dbReference type="PANTHER" id="PTHR31194:SF187">
    <property type="entry name" value="ETHYLENE-RESPONSIVE TRANSCRIPTION FACTOR ERF118-LIKE"/>
    <property type="match status" value="1"/>
</dbReference>
<evidence type="ECO:0000313" key="9">
    <source>
        <dbReference type="Proteomes" id="UP000306102"/>
    </source>
</evidence>